<proteinExistence type="predicted"/>
<evidence type="ECO:0000256" key="1">
    <source>
        <dbReference type="SAM" id="MobiDB-lite"/>
    </source>
</evidence>
<feature type="compositionally biased region" description="Basic residues" evidence="1">
    <location>
        <begin position="173"/>
        <end position="188"/>
    </location>
</feature>
<dbReference type="EMBL" id="CP053452">
    <property type="protein sequence ID" value="QJW97617.1"/>
    <property type="molecule type" value="Genomic_DNA"/>
</dbReference>
<gene>
    <name evidence="2" type="ORF">FTUN_5192</name>
</gene>
<accession>A0A6M5YU53</accession>
<organism evidence="2 3">
    <name type="scientific">Frigoriglobus tundricola</name>
    <dbReference type="NCBI Taxonomy" id="2774151"/>
    <lineage>
        <taxon>Bacteria</taxon>
        <taxon>Pseudomonadati</taxon>
        <taxon>Planctomycetota</taxon>
        <taxon>Planctomycetia</taxon>
        <taxon>Gemmatales</taxon>
        <taxon>Gemmataceae</taxon>
        <taxon>Frigoriglobus</taxon>
    </lineage>
</organism>
<feature type="region of interest" description="Disordered" evidence="1">
    <location>
        <begin position="160"/>
        <end position="188"/>
    </location>
</feature>
<evidence type="ECO:0000313" key="3">
    <source>
        <dbReference type="Proteomes" id="UP000503447"/>
    </source>
</evidence>
<name>A0A6M5YU53_9BACT</name>
<dbReference type="Proteomes" id="UP000503447">
    <property type="component" value="Chromosome"/>
</dbReference>
<dbReference type="KEGG" id="ftj:FTUN_5192"/>
<dbReference type="AlphaFoldDB" id="A0A6M5YU53"/>
<evidence type="ECO:0000313" key="2">
    <source>
        <dbReference type="EMBL" id="QJW97617.1"/>
    </source>
</evidence>
<keyword evidence="3" id="KW-1185">Reference proteome</keyword>
<reference evidence="3" key="1">
    <citation type="submission" date="2020-05" db="EMBL/GenBank/DDBJ databases">
        <title>Frigoriglobus tundricola gen. nov., sp. nov., a psychrotolerant cellulolytic planctomycete of the family Gemmataceae with two divergent copies of 16S rRNA gene.</title>
        <authorList>
            <person name="Kulichevskaya I.S."/>
            <person name="Ivanova A.A."/>
            <person name="Naumoff D.G."/>
            <person name="Beletsky A.V."/>
            <person name="Rijpstra W.I.C."/>
            <person name="Sinninghe Damste J.S."/>
            <person name="Mardanov A.V."/>
            <person name="Ravin N.V."/>
            <person name="Dedysh S.N."/>
        </authorList>
    </citation>
    <scope>NUCLEOTIDE SEQUENCE [LARGE SCALE GENOMIC DNA]</scope>
    <source>
        <strain evidence="3">PL17</strain>
    </source>
</reference>
<sequence length="188" mass="20612">MMGALWKRRVLKPGLLLLLATAVCLQASRRPKLPYSLGAIAAQVGVGMSQDDVVALIRRCETEARDGNCKALAGVTRDGRSFEGYVDSALTNLPPADQVAEARLTLDDDRNRALIILLGPGGVVTDVRLESHSTWEEVRFSLANSIRRCGRAFWGRFTGSATAPADDPTKAGSPRRRLRRSLSRRRRN</sequence>
<protein>
    <submittedName>
        <fullName evidence="2">Uncharacterized protein</fullName>
    </submittedName>
</protein>